<sequence>MGIAGGSVTNANQEIRCKDFASDRSQMWGLFIVFIEYYWILMAQYENDPAVIAVKTTVSKGAERVNRWRLPYPNSFTLCIIAQMYGSGLYTLYYREKNKLHHLIHIRITTIIMVLKKSRDRS</sequence>
<keyword evidence="3" id="KW-1185">Reference proteome</keyword>
<keyword evidence="1" id="KW-0812">Transmembrane</keyword>
<protein>
    <submittedName>
        <fullName evidence="2">Uncharacterized protein</fullName>
    </submittedName>
</protein>
<keyword evidence="1" id="KW-1133">Transmembrane helix</keyword>
<organism evidence="2 3">
    <name type="scientific">Taxus chinensis</name>
    <name type="common">Chinese yew</name>
    <name type="synonym">Taxus wallichiana var. chinensis</name>
    <dbReference type="NCBI Taxonomy" id="29808"/>
    <lineage>
        <taxon>Eukaryota</taxon>
        <taxon>Viridiplantae</taxon>
        <taxon>Streptophyta</taxon>
        <taxon>Embryophyta</taxon>
        <taxon>Tracheophyta</taxon>
        <taxon>Spermatophyta</taxon>
        <taxon>Pinopsida</taxon>
        <taxon>Pinidae</taxon>
        <taxon>Conifers II</taxon>
        <taxon>Cupressales</taxon>
        <taxon>Taxaceae</taxon>
        <taxon>Taxus</taxon>
    </lineage>
</organism>
<feature type="transmembrane region" description="Helical" evidence="1">
    <location>
        <begin position="75"/>
        <end position="93"/>
    </location>
</feature>
<dbReference type="AlphaFoldDB" id="A0AA38LAH5"/>
<keyword evidence="1" id="KW-0472">Membrane</keyword>
<evidence type="ECO:0000313" key="2">
    <source>
        <dbReference type="EMBL" id="KAH9317883.1"/>
    </source>
</evidence>
<accession>A0AA38LAH5</accession>
<evidence type="ECO:0000256" key="1">
    <source>
        <dbReference type="SAM" id="Phobius"/>
    </source>
</evidence>
<comment type="caution">
    <text evidence="2">The sequence shown here is derived from an EMBL/GenBank/DDBJ whole genome shotgun (WGS) entry which is preliminary data.</text>
</comment>
<reference evidence="2 3" key="1">
    <citation type="journal article" date="2021" name="Nat. Plants">
        <title>The Taxus genome provides insights into paclitaxel biosynthesis.</title>
        <authorList>
            <person name="Xiong X."/>
            <person name="Gou J."/>
            <person name="Liao Q."/>
            <person name="Li Y."/>
            <person name="Zhou Q."/>
            <person name="Bi G."/>
            <person name="Li C."/>
            <person name="Du R."/>
            <person name="Wang X."/>
            <person name="Sun T."/>
            <person name="Guo L."/>
            <person name="Liang H."/>
            <person name="Lu P."/>
            <person name="Wu Y."/>
            <person name="Zhang Z."/>
            <person name="Ro D.K."/>
            <person name="Shang Y."/>
            <person name="Huang S."/>
            <person name="Yan J."/>
        </authorList>
    </citation>
    <scope>NUCLEOTIDE SEQUENCE [LARGE SCALE GENOMIC DNA]</scope>
    <source>
        <strain evidence="2">Ta-2019</strain>
    </source>
</reference>
<feature type="non-terminal residue" evidence="2">
    <location>
        <position position="122"/>
    </location>
</feature>
<proteinExistence type="predicted"/>
<evidence type="ECO:0000313" key="3">
    <source>
        <dbReference type="Proteomes" id="UP000824469"/>
    </source>
</evidence>
<dbReference type="EMBL" id="JAHRHJ020000004">
    <property type="protein sequence ID" value="KAH9317883.1"/>
    <property type="molecule type" value="Genomic_DNA"/>
</dbReference>
<gene>
    <name evidence="2" type="ORF">KI387_019652</name>
</gene>
<dbReference type="Proteomes" id="UP000824469">
    <property type="component" value="Unassembled WGS sequence"/>
</dbReference>
<feature type="transmembrane region" description="Helical" evidence="1">
    <location>
        <begin position="28"/>
        <end position="45"/>
    </location>
</feature>
<name>A0AA38LAH5_TAXCH</name>